<gene>
    <name evidence="1" type="ORF">CLOLEP_01468</name>
</gene>
<organism evidence="1 2">
    <name type="scientific">[Clostridium] leptum DSM 753</name>
    <dbReference type="NCBI Taxonomy" id="428125"/>
    <lineage>
        <taxon>Bacteria</taxon>
        <taxon>Bacillati</taxon>
        <taxon>Bacillota</taxon>
        <taxon>Clostridia</taxon>
        <taxon>Eubacteriales</taxon>
        <taxon>Oscillospiraceae</taxon>
        <taxon>Oscillospiraceae incertae sedis</taxon>
    </lineage>
</organism>
<sequence>MSRAAGTVPLPGTARAVLFAGALTFSLGSGGALAFSGGRSLGAEAVSGAVPRGIAAGGAAL</sequence>
<dbReference type="HOGENOM" id="CLU_2914344_0_0_9"/>
<reference evidence="1 2" key="2">
    <citation type="submission" date="2007-08" db="EMBL/GenBank/DDBJ databases">
        <authorList>
            <person name="Fulton L."/>
            <person name="Clifton S."/>
            <person name="Fulton B."/>
            <person name="Xu J."/>
            <person name="Minx P."/>
            <person name="Pepin K.H."/>
            <person name="Johnson M."/>
            <person name="Thiruvilangam P."/>
            <person name="Bhonagiri V."/>
            <person name="Nash W.E."/>
            <person name="Wang C."/>
            <person name="Mardis E.R."/>
            <person name="Wilson R.K."/>
        </authorList>
    </citation>
    <scope>NUCLEOTIDE SEQUENCE [LARGE SCALE GENOMIC DNA]</scope>
    <source>
        <strain evidence="1 2">DSM 753</strain>
    </source>
</reference>
<dbReference type="AlphaFoldDB" id="A7VSC8"/>
<dbReference type="EMBL" id="ABCB02000017">
    <property type="protein sequence ID" value="EDO61957.1"/>
    <property type="molecule type" value="Genomic_DNA"/>
</dbReference>
<protein>
    <submittedName>
        <fullName evidence="1">Uncharacterized protein</fullName>
    </submittedName>
</protein>
<accession>A7VSC8</accession>
<name>A7VSC8_9FIRM</name>
<reference evidence="1 2" key="1">
    <citation type="submission" date="2007-08" db="EMBL/GenBank/DDBJ databases">
        <title>Draft genome sequence of Clostridium leptum (DSM 753).</title>
        <authorList>
            <person name="Sudarsanam P."/>
            <person name="Ley R."/>
            <person name="Guruge J."/>
            <person name="Turnbaugh P.J."/>
            <person name="Mahowald M."/>
            <person name="Liep D."/>
            <person name="Gordon J."/>
        </authorList>
    </citation>
    <scope>NUCLEOTIDE SEQUENCE [LARGE SCALE GENOMIC DNA]</scope>
    <source>
        <strain evidence="1 2">DSM 753</strain>
    </source>
</reference>
<proteinExistence type="predicted"/>
<comment type="caution">
    <text evidence="1">The sequence shown here is derived from an EMBL/GenBank/DDBJ whole genome shotgun (WGS) entry which is preliminary data.</text>
</comment>
<evidence type="ECO:0000313" key="1">
    <source>
        <dbReference type="EMBL" id="EDO61957.1"/>
    </source>
</evidence>
<evidence type="ECO:0000313" key="2">
    <source>
        <dbReference type="Proteomes" id="UP000003490"/>
    </source>
</evidence>
<dbReference type="Proteomes" id="UP000003490">
    <property type="component" value="Unassembled WGS sequence"/>
</dbReference>